<dbReference type="PANTHER" id="PTHR24171">
    <property type="entry name" value="ANKYRIN REPEAT DOMAIN-CONTAINING PROTEIN 39-RELATED"/>
    <property type="match status" value="1"/>
</dbReference>
<protein>
    <submittedName>
        <fullName evidence="4">Ankyrin</fullName>
    </submittedName>
</protein>
<keyword evidence="5" id="KW-1185">Reference proteome</keyword>
<evidence type="ECO:0000256" key="1">
    <source>
        <dbReference type="ARBA" id="ARBA00022737"/>
    </source>
</evidence>
<proteinExistence type="predicted"/>
<evidence type="ECO:0000313" key="4">
    <source>
        <dbReference type="EMBL" id="PYI06041.1"/>
    </source>
</evidence>
<feature type="non-terminal residue" evidence="4">
    <location>
        <position position="1"/>
    </location>
</feature>
<dbReference type="EMBL" id="KZ826353">
    <property type="protein sequence ID" value="PYI06041.1"/>
    <property type="molecule type" value="Genomic_DNA"/>
</dbReference>
<feature type="repeat" description="ANK" evidence="3">
    <location>
        <begin position="54"/>
        <end position="86"/>
    </location>
</feature>
<dbReference type="Proteomes" id="UP000248423">
    <property type="component" value="Unassembled WGS sequence"/>
</dbReference>
<evidence type="ECO:0000313" key="5">
    <source>
        <dbReference type="Proteomes" id="UP000248423"/>
    </source>
</evidence>
<dbReference type="SUPFAM" id="SSF48403">
    <property type="entry name" value="Ankyrin repeat"/>
    <property type="match status" value="1"/>
</dbReference>
<dbReference type="PROSITE" id="PS50088">
    <property type="entry name" value="ANK_REPEAT"/>
    <property type="match status" value="1"/>
</dbReference>
<dbReference type="Gene3D" id="1.25.40.20">
    <property type="entry name" value="Ankyrin repeat-containing domain"/>
    <property type="match status" value="2"/>
</dbReference>
<gene>
    <name evidence="4" type="ORF">BO78DRAFT_278551</name>
</gene>
<keyword evidence="1" id="KW-0677">Repeat</keyword>
<dbReference type="Pfam" id="PF13637">
    <property type="entry name" value="Ank_4"/>
    <property type="match status" value="1"/>
</dbReference>
<dbReference type="Pfam" id="PF13857">
    <property type="entry name" value="Ank_5"/>
    <property type="match status" value="1"/>
</dbReference>
<dbReference type="SMART" id="SM00248">
    <property type="entry name" value="ANK"/>
    <property type="match status" value="2"/>
</dbReference>
<dbReference type="OrthoDB" id="341259at2759"/>
<sequence length="112" mass="12450">GRRKMVEYMIQNGANVKLRDDYQRTPLHKAVGSENHVMRLLANRGADVKAADIFGQTALHMAAEAGLAEDVYFLLGHGLAGDLKDNRGRTPRDLASKGGKKDVMRVFKRMEL</sequence>
<accession>A0A319E877</accession>
<dbReference type="PANTHER" id="PTHR24171:SF9">
    <property type="entry name" value="ANKYRIN REPEAT DOMAIN-CONTAINING PROTEIN 39"/>
    <property type="match status" value="1"/>
</dbReference>
<dbReference type="PROSITE" id="PS50297">
    <property type="entry name" value="ANK_REP_REGION"/>
    <property type="match status" value="1"/>
</dbReference>
<dbReference type="STRING" id="1448318.A0A319E877"/>
<feature type="non-terminal residue" evidence="4">
    <location>
        <position position="112"/>
    </location>
</feature>
<organism evidence="4 5">
    <name type="scientific">Aspergillus sclerotiicarbonarius (strain CBS 121057 / IBT 28362)</name>
    <dbReference type="NCBI Taxonomy" id="1448318"/>
    <lineage>
        <taxon>Eukaryota</taxon>
        <taxon>Fungi</taxon>
        <taxon>Dikarya</taxon>
        <taxon>Ascomycota</taxon>
        <taxon>Pezizomycotina</taxon>
        <taxon>Eurotiomycetes</taxon>
        <taxon>Eurotiomycetidae</taxon>
        <taxon>Eurotiales</taxon>
        <taxon>Aspergillaceae</taxon>
        <taxon>Aspergillus</taxon>
        <taxon>Aspergillus subgen. Circumdati</taxon>
    </lineage>
</organism>
<name>A0A319E877_ASPSB</name>
<dbReference type="InterPro" id="IPR036770">
    <property type="entry name" value="Ankyrin_rpt-contain_sf"/>
</dbReference>
<evidence type="ECO:0000256" key="2">
    <source>
        <dbReference type="ARBA" id="ARBA00023043"/>
    </source>
</evidence>
<dbReference type="VEuPathDB" id="FungiDB:BO78DRAFT_278551"/>
<reference evidence="4 5" key="1">
    <citation type="submission" date="2018-02" db="EMBL/GenBank/DDBJ databases">
        <title>The genomes of Aspergillus section Nigri reveals drivers in fungal speciation.</title>
        <authorList>
            <consortium name="DOE Joint Genome Institute"/>
            <person name="Vesth T.C."/>
            <person name="Nybo J."/>
            <person name="Theobald S."/>
            <person name="Brandl J."/>
            <person name="Frisvad J.C."/>
            <person name="Nielsen K.F."/>
            <person name="Lyhne E.K."/>
            <person name="Kogle M.E."/>
            <person name="Kuo A."/>
            <person name="Riley R."/>
            <person name="Clum A."/>
            <person name="Nolan M."/>
            <person name="Lipzen A."/>
            <person name="Salamov A."/>
            <person name="Henrissat B."/>
            <person name="Wiebenga A."/>
            <person name="De vries R.P."/>
            <person name="Grigoriev I.V."/>
            <person name="Mortensen U.H."/>
            <person name="Andersen M.R."/>
            <person name="Baker S.E."/>
        </authorList>
    </citation>
    <scope>NUCLEOTIDE SEQUENCE [LARGE SCALE GENOMIC DNA]</scope>
    <source>
        <strain evidence="4 5">CBS 121057</strain>
    </source>
</reference>
<dbReference type="AlphaFoldDB" id="A0A319E877"/>
<keyword evidence="2 3" id="KW-0040">ANK repeat</keyword>
<evidence type="ECO:0000256" key="3">
    <source>
        <dbReference type="PROSITE-ProRule" id="PRU00023"/>
    </source>
</evidence>
<dbReference type="InterPro" id="IPR002110">
    <property type="entry name" value="Ankyrin_rpt"/>
</dbReference>